<proteinExistence type="predicted"/>
<dbReference type="Gene3D" id="3.40.50.2000">
    <property type="entry name" value="Glycogen Phosphorylase B"/>
    <property type="match status" value="2"/>
</dbReference>
<gene>
    <name evidence="5" type="ORF">H3Z83_08940</name>
</gene>
<sequence>MCYIAMVVDASYPNDIRVRKEAESLSDNGRKVVVICPRKKNEPKIEKINGVDIFRIGANYSNTKKGLFDIFESIFNINPLFFFGIKKAMKKYDIAFLHVHDLPLAGTGYMFKSKVKKIILDLHENYPEALKTWFVWKKSLIIRFKNFLFMNPVIWTKKEKRYCLKYDKVICVVEEMKHKLISKFTITSDKFIVVSNQEKKEFTSNFEKSKEQKIISSNVFSITYVGGLGPHRGLDTAIKAMPLILDKIPEVKLFIVGKGSKSVEDKLQETAKQFNVESKVSFIGYRPFDEVPAIMMNSDINIIPHKSNGHTDNTIPHKLFQIMMSKSSLLVSSCKPLKRIVEKYNCGVVFKADDKQDFADKVVLLFNEKEKFQEKKVNGYNAVVMKGENWEEESIKLNNLYNNL</sequence>
<keyword evidence="6" id="KW-1185">Reference proteome</keyword>
<dbReference type="SUPFAM" id="SSF53756">
    <property type="entry name" value="UDP-Glycosyltransferase/glycogen phosphorylase"/>
    <property type="match status" value="1"/>
</dbReference>
<dbReference type="PANTHER" id="PTHR12526">
    <property type="entry name" value="GLYCOSYLTRANSFERASE"/>
    <property type="match status" value="1"/>
</dbReference>
<organism evidence="5 6">
    <name type="scientific">Tenacibaculum pelagium</name>
    <dbReference type="NCBI Taxonomy" id="2759527"/>
    <lineage>
        <taxon>Bacteria</taxon>
        <taxon>Pseudomonadati</taxon>
        <taxon>Bacteroidota</taxon>
        <taxon>Flavobacteriia</taxon>
        <taxon>Flavobacteriales</taxon>
        <taxon>Flavobacteriaceae</taxon>
        <taxon>Tenacibaculum</taxon>
    </lineage>
</organism>
<dbReference type="Pfam" id="PF13439">
    <property type="entry name" value="Glyco_transf_4"/>
    <property type="match status" value="1"/>
</dbReference>
<dbReference type="AlphaFoldDB" id="A0A839APZ5"/>
<comment type="caution">
    <text evidence="5">The sequence shown here is derived from an EMBL/GenBank/DDBJ whole genome shotgun (WGS) entry which is preliminary data.</text>
</comment>
<protein>
    <submittedName>
        <fullName evidence="5">Glycosyltransferase family 4 protein</fullName>
    </submittedName>
</protein>
<keyword evidence="2 5" id="KW-0808">Transferase</keyword>
<evidence type="ECO:0000259" key="3">
    <source>
        <dbReference type="Pfam" id="PF00534"/>
    </source>
</evidence>
<feature type="domain" description="Glycosyltransferase subfamily 4-like N-terminal" evidence="4">
    <location>
        <begin position="19"/>
        <end position="196"/>
    </location>
</feature>
<dbReference type="InterPro" id="IPR028098">
    <property type="entry name" value="Glyco_trans_4-like_N"/>
</dbReference>
<evidence type="ECO:0000256" key="1">
    <source>
        <dbReference type="ARBA" id="ARBA00022676"/>
    </source>
</evidence>
<dbReference type="Pfam" id="PF00534">
    <property type="entry name" value="Glycos_transf_1"/>
    <property type="match status" value="1"/>
</dbReference>
<evidence type="ECO:0000256" key="2">
    <source>
        <dbReference type="ARBA" id="ARBA00022679"/>
    </source>
</evidence>
<evidence type="ECO:0000313" key="6">
    <source>
        <dbReference type="Proteomes" id="UP000563906"/>
    </source>
</evidence>
<dbReference type="GO" id="GO:0016757">
    <property type="term" value="F:glycosyltransferase activity"/>
    <property type="evidence" value="ECO:0007669"/>
    <property type="project" value="UniProtKB-KW"/>
</dbReference>
<dbReference type="EMBL" id="JACGLS010000003">
    <property type="protein sequence ID" value="MBA6156637.1"/>
    <property type="molecule type" value="Genomic_DNA"/>
</dbReference>
<evidence type="ECO:0000259" key="4">
    <source>
        <dbReference type="Pfam" id="PF13439"/>
    </source>
</evidence>
<reference evidence="5 6" key="1">
    <citation type="submission" date="2020-07" db="EMBL/GenBank/DDBJ databases">
        <title>Bacterium isolated from marine sediment.</title>
        <authorList>
            <person name="Shang D."/>
            <person name="Du Z.-J."/>
        </authorList>
    </citation>
    <scope>NUCLEOTIDE SEQUENCE [LARGE SCALE GENOMIC DNA]</scope>
    <source>
        <strain evidence="5 6">S7007</strain>
    </source>
</reference>
<evidence type="ECO:0000313" key="5">
    <source>
        <dbReference type="EMBL" id="MBA6156637.1"/>
    </source>
</evidence>
<dbReference type="Proteomes" id="UP000563906">
    <property type="component" value="Unassembled WGS sequence"/>
</dbReference>
<name>A0A839APZ5_9FLAO</name>
<accession>A0A839APZ5</accession>
<dbReference type="CDD" id="cd03794">
    <property type="entry name" value="GT4_WbuB-like"/>
    <property type="match status" value="1"/>
</dbReference>
<dbReference type="RefSeq" id="WP_182125136.1">
    <property type="nucleotide sequence ID" value="NZ_JACGLS010000003.1"/>
</dbReference>
<keyword evidence="1" id="KW-0328">Glycosyltransferase</keyword>
<feature type="domain" description="Glycosyl transferase family 1" evidence="3">
    <location>
        <begin position="206"/>
        <end position="374"/>
    </location>
</feature>
<dbReference type="PANTHER" id="PTHR12526:SF629">
    <property type="entry name" value="TEICHURONIC ACID BIOSYNTHESIS GLYCOSYLTRANSFERASE TUAH-RELATED"/>
    <property type="match status" value="1"/>
</dbReference>
<dbReference type="InterPro" id="IPR001296">
    <property type="entry name" value="Glyco_trans_1"/>
</dbReference>